<dbReference type="EMBL" id="CP036402">
    <property type="protein sequence ID" value="QBI20537.1"/>
    <property type="molecule type" value="Genomic_DNA"/>
</dbReference>
<sequence length="85" mass="9417">MSTGAGKVQTRWCATTRRRGIDSTQQTRRPKLLGALGGAARTDRVVLHDHRGLVTRHSATTAGATRYTTASYAKRRNLIRHITNM</sequence>
<evidence type="ECO:0000313" key="2">
    <source>
        <dbReference type="Proteomes" id="UP000291469"/>
    </source>
</evidence>
<reference evidence="1 2" key="1">
    <citation type="submission" date="2019-01" db="EMBL/GenBank/DDBJ databases">
        <title>Egibacter rhizosphaerae EGI 80759T.</title>
        <authorList>
            <person name="Chen D.-D."/>
            <person name="Tian Y."/>
            <person name="Jiao J.-Y."/>
            <person name="Zhang X.-T."/>
            <person name="Zhang Y.-G."/>
            <person name="Zhang Y."/>
            <person name="Xiao M."/>
            <person name="Shu W.-S."/>
            <person name="Li W.-J."/>
        </authorList>
    </citation>
    <scope>NUCLEOTIDE SEQUENCE [LARGE SCALE GENOMIC DNA]</scope>
    <source>
        <strain evidence="1 2">EGI 80759</strain>
    </source>
</reference>
<proteinExistence type="predicted"/>
<dbReference type="Proteomes" id="UP000291469">
    <property type="component" value="Chromosome"/>
</dbReference>
<dbReference type="KEGG" id="erz:ER308_13835"/>
<keyword evidence="2" id="KW-1185">Reference proteome</keyword>
<gene>
    <name evidence="1" type="ORF">ER308_13835</name>
</gene>
<dbReference type="RefSeq" id="WP_131155532.1">
    <property type="nucleotide sequence ID" value="NZ_CP036402.1"/>
</dbReference>
<dbReference type="AlphaFoldDB" id="A0A411YH47"/>
<evidence type="ECO:0000313" key="1">
    <source>
        <dbReference type="EMBL" id="QBI20537.1"/>
    </source>
</evidence>
<organism evidence="1 2">
    <name type="scientific">Egibacter rhizosphaerae</name>
    <dbReference type="NCBI Taxonomy" id="1670831"/>
    <lineage>
        <taxon>Bacteria</taxon>
        <taxon>Bacillati</taxon>
        <taxon>Actinomycetota</taxon>
        <taxon>Nitriliruptoria</taxon>
        <taxon>Egibacterales</taxon>
        <taxon>Egibacteraceae</taxon>
        <taxon>Egibacter</taxon>
    </lineage>
</organism>
<protein>
    <submittedName>
        <fullName evidence="1">Uncharacterized protein</fullName>
    </submittedName>
</protein>
<accession>A0A411YH47</accession>
<name>A0A411YH47_9ACTN</name>